<dbReference type="AlphaFoldDB" id="A0A8X6TKD4"/>
<keyword evidence="1" id="KW-0472">Membrane</keyword>
<dbReference type="OrthoDB" id="3222at2759"/>
<gene>
    <name evidence="2" type="ORF">NPIL_696891</name>
</gene>
<reference evidence="2" key="1">
    <citation type="submission" date="2020-08" db="EMBL/GenBank/DDBJ databases">
        <title>Multicomponent nature underlies the extraordinary mechanical properties of spider dragline silk.</title>
        <authorList>
            <person name="Kono N."/>
            <person name="Nakamura H."/>
            <person name="Mori M."/>
            <person name="Yoshida Y."/>
            <person name="Ohtoshi R."/>
            <person name="Malay A.D."/>
            <person name="Moran D.A.P."/>
            <person name="Tomita M."/>
            <person name="Numata K."/>
            <person name="Arakawa K."/>
        </authorList>
    </citation>
    <scope>NUCLEOTIDE SEQUENCE</scope>
</reference>
<feature type="transmembrane region" description="Helical" evidence="1">
    <location>
        <begin position="20"/>
        <end position="40"/>
    </location>
</feature>
<dbReference type="Proteomes" id="UP000887013">
    <property type="component" value="Unassembled WGS sequence"/>
</dbReference>
<organism evidence="2 3">
    <name type="scientific">Nephila pilipes</name>
    <name type="common">Giant wood spider</name>
    <name type="synonym">Nephila maculata</name>
    <dbReference type="NCBI Taxonomy" id="299642"/>
    <lineage>
        <taxon>Eukaryota</taxon>
        <taxon>Metazoa</taxon>
        <taxon>Ecdysozoa</taxon>
        <taxon>Arthropoda</taxon>
        <taxon>Chelicerata</taxon>
        <taxon>Arachnida</taxon>
        <taxon>Araneae</taxon>
        <taxon>Araneomorphae</taxon>
        <taxon>Entelegynae</taxon>
        <taxon>Araneoidea</taxon>
        <taxon>Nephilidae</taxon>
        <taxon>Nephila</taxon>
    </lineage>
</organism>
<name>A0A8X6TKD4_NEPPI</name>
<evidence type="ECO:0000256" key="1">
    <source>
        <dbReference type="SAM" id="Phobius"/>
    </source>
</evidence>
<comment type="caution">
    <text evidence="2">The sequence shown here is derived from an EMBL/GenBank/DDBJ whole genome shotgun (WGS) entry which is preliminary data.</text>
</comment>
<keyword evidence="1" id="KW-1133">Transmembrane helix</keyword>
<feature type="non-terminal residue" evidence="2">
    <location>
        <position position="41"/>
    </location>
</feature>
<accession>A0A8X6TKD4</accession>
<evidence type="ECO:0000313" key="2">
    <source>
        <dbReference type="EMBL" id="GFT17263.1"/>
    </source>
</evidence>
<keyword evidence="3" id="KW-1185">Reference proteome</keyword>
<evidence type="ECO:0000313" key="3">
    <source>
        <dbReference type="Proteomes" id="UP000887013"/>
    </source>
</evidence>
<protein>
    <submittedName>
        <fullName evidence="2">Uncharacterized protein</fullName>
    </submittedName>
</protein>
<dbReference type="EMBL" id="BMAW01010100">
    <property type="protein sequence ID" value="GFT17263.1"/>
    <property type="molecule type" value="Genomic_DNA"/>
</dbReference>
<proteinExistence type="predicted"/>
<sequence>MGNAVLAVIVFSEAGSLGSVIGPLGWGLALMVAISVAGGVS</sequence>
<keyword evidence="1" id="KW-0812">Transmembrane</keyword>